<dbReference type="STRING" id="1214101.BN159_2387"/>
<reference evidence="9 10" key="1">
    <citation type="journal article" date="2012" name="J. Bacteriol.">
        <title>Genome sequence of the bacterium Streptomyces davawensis JCM 4913 and heterologous production of the unique antibiotic roseoflavin.</title>
        <authorList>
            <person name="Jankowitsch F."/>
            <person name="Schwarz J."/>
            <person name="Ruckert C."/>
            <person name="Gust B."/>
            <person name="Szczepanowski R."/>
            <person name="Blom J."/>
            <person name="Pelzer S."/>
            <person name="Kalinowski J."/>
            <person name="Mack M."/>
        </authorList>
    </citation>
    <scope>NUCLEOTIDE SEQUENCE [LARGE SCALE GENOMIC DNA]</scope>
    <source>
        <strain evidence="10">DSM 101723 / JCM 4913 / KCC S-0913 / 768</strain>
    </source>
</reference>
<dbReference type="PANTHER" id="PTHR43429">
    <property type="entry name" value="PYRIDINE NUCLEOTIDE-DISULFIDE OXIDOREDUCTASE DOMAIN-CONTAINING"/>
    <property type="match status" value="1"/>
</dbReference>
<feature type="domain" description="Pyridine nucleotide-disulphide oxidoreductase dimerisation" evidence="7">
    <location>
        <begin position="344"/>
        <end position="446"/>
    </location>
</feature>
<dbReference type="InterPro" id="IPR023753">
    <property type="entry name" value="FAD/NAD-binding_dom"/>
</dbReference>
<evidence type="ECO:0000256" key="1">
    <source>
        <dbReference type="ARBA" id="ARBA00001974"/>
    </source>
</evidence>
<name>K4QTP6_STRDJ</name>
<keyword evidence="5" id="KW-0560">Oxidoreductase</keyword>
<evidence type="ECO:0000256" key="4">
    <source>
        <dbReference type="ARBA" id="ARBA00022827"/>
    </source>
</evidence>
<keyword evidence="10" id="KW-1185">Reference proteome</keyword>
<dbReference type="PRINTS" id="PR00368">
    <property type="entry name" value="FADPNR"/>
</dbReference>
<evidence type="ECO:0000256" key="6">
    <source>
        <dbReference type="ARBA" id="ARBA00023284"/>
    </source>
</evidence>
<dbReference type="AlphaFoldDB" id="K4QTP6"/>
<dbReference type="HOGENOM" id="CLU_003291_1_3_11"/>
<evidence type="ECO:0000256" key="2">
    <source>
        <dbReference type="ARBA" id="ARBA00009130"/>
    </source>
</evidence>
<evidence type="ECO:0000313" key="10">
    <source>
        <dbReference type="Proteomes" id="UP000008043"/>
    </source>
</evidence>
<dbReference type="InterPro" id="IPR016156">
    <property type="entry name" value="FAD/NAD-linked_Rdtase_dimer_sf"/>
</dbReference>
<proteinExistence type="inferred from homology"/>
<dbReference type="KEGG" id="sdv:BN159_2387"/>
<dbReference type="PRINTS" id="PR00411">
    <property type="entry name" value="PNDRDTASEI"/>
</dbReference>
<dbReference type="SUPFAM" id="SSF55424">
    <property type="entry name" value="FAD/NAD-linked reductases, dimerisation (C-terminal) domain"/>
    <property type="match status" value="1"/>
</dbReference>
<dbReference type="Pfam" id="PF07992">
    <property type="entry name" value="Pyr_redox_2"/>
    <property type="match status" value="1"/>
</dbReference>
<evidence type="ECO:0000259" key="8">
    <source>
        <dbReference type="Pfam" id="PF07992"/>
    </source>
</evidence>
<keyword evidence="6" id="KW-0676">Redox-active center</keyword>
<gene>
    <name evidence="9" type="ORF">BN159_2387</name>
</gene>
<accession>K4QTP6</accession>
<dbReference type="RefSeq" id="WP_015657160.1">
    <property type="nucleotide sequence ID" value="NC_020504.1"/>
</dbReference>
<evidence type="ECO:0000259" key="7">
    <source>
        <dbReference type="Pfam" id="PF02852"/>
    </source>
</evidence>
<dbReference type="EMBL" id="HE971709">
    <property type="protein sequence ID" value="CCK26766.1"/>
    <property type="molecule type" value="Genomic_DNA"/>
</dbReference>
<dbReference type="Proteomes" id="UP000008043">
    <property type="component" value="Chromosome"/>
</dbReference>
<protein>
    <submittedName>
        <fullName evidence="9">CoA-disulfide reductase</fullName>
    </submittedName>
</protein>
<dbReference type="GO" id="GO:0016491">
    <property type="term" value="F:oxidoreductase activity"/>
    <property type="evidence" value="ECO:0007669"/>
    <property type="project" value="UniProtKB-KW"/>
</dbReference>
<keyword evidence="4" id="KW-0274">FAD</keyword>
<dbReference type="PATRIC" id="fig|1214101.3.peg.2422"/>
<dbReference type="SUPFAM" id="SSF51905">
    <property type="entry name" value="FAD/NAD(P)-binding domain"/>
    <property type="match status" value="2"/>
</dbReference>
<organism evidence="9 10">
    <name type="scientific">Streptomyces davaonensis (strain DSM 101723 / JCM 4913 / KCC S-0913 / 768)</name>
    <dbReference type="NCBI Taxonomy" id="1214101"/>
    <lineage>
        <taxon>Bacteria</taxon>
        <taxon>Bacillati</taxon>
        <taxon>Actinomycetota</taxon>
        <taxon>Actinomycetes</taxon>
        <taxon>Kitasatosporales</taxon>
        <taxon>Streptomycetaceae</taxon>
        <taxon>Streptomyces</taxon>
    </lineage>
</organism>
<dbReference type="InterPro" id="IPR050260">
    <property type="entry name" value="FAD-bd_OxRdtase"/>
</dbReference>
<dbReference type="InterPro" id="IPR004099">
    <property type="entry name" value="Pyr_nucl-diS_OxRdtase_dimer"/>
</dbReference>
<dbReference type="Pfam" id="PF02852">
    <property type="entry name" value="Pyr_redox_dim"/>
    <property type="match status" value="1"/>
</dbReference>
<dbReference type="OrthoDB" id="9802028at2"/>
<keyword evidence="3" id="KW-0285">Flavoprotein</keyword>
<comment type="cofactor">
    <cofactor evidence="1">
        <name>FAD</name>
        <dbReference type="ChEBI" id="CHEBI:57692"/>
    </cofactor>
</comment>
<sequence length="465" mass="49271">MNMSLGRGTRERLVVIGGDAAGMSAASQARRMRSAGELEIVAFERGHFSSYSACGIPYWVGGDVSARNELIARTPEEHRARDIDLRMRTEVMEIDVAGQRVRARDVDSGAESWTSYDKLVIATGARPIRPEMPGVDAPGVHGVQTLDDGQVLIDTLARTRGRRAVVVGAGYIGVEMAEALINRGYEVTVVNRGKEPMSTLDPDMGRLVHEAMSGLGITMVDDAEVTKILTGADGHVRAVATQDAEYPADVVVLGIGVRPETALARAAGLPLGAHQGLLTDLGMRVRGHENIWAGGDCVEVLDLVSGQQRYIALGTHANKHGQVIGTNAGGGYATFPGVVGTAVSKVCDLEIARTGLREKDADRVGLQYVTATIESTGRAGYYPGASLMTVKMLAERRTGRLLGVQIVGREGAAKRVDIAAVALTAGMTVEQMTALDLGYAPPFSPVWDPVLVAARKASKAVAQRP</sequence>
<dbReference type="Gene3D" id="3.50.50.60">
    <property type="entry name" value="FAD/NAD(P)-binding domain"/>
    <property type="match status" value="2"/>
</dbReference>
<dbReference type="InterPro" id="IPR036188">
    <property type="entry name" value="FAD/NAD-bd_sf"/>
</dbReference>
<evidence type="ECO:0000313" key="9">
    <source>
        <dbReference type="EMBL" id="CCK26766.1"/>
    </source>
</evidence>
<dbReference type="eggNOG" id="COG0446">
    <property type="taxonomic scope" value="Bacteria"/>
</dbReference>
<comment type="similarity">
    <text evidence="2">Belongs to the class-III pyridine nucleotide-disulfide oxidoreductase family.</text>
</comment>
<feature type="domain" description="FAD/NAD(P)-binding" evidence="8">
    <location>
        <begin position="12"/>
        <end position="320"/>
    </location>
</feature>
<evidence type="ECO:0000256" key="5">
    <source>
        <dbReference type="ARBA" id="ARBA00023002"/>
    </source>
</evidence>
<evidence type="ECO:0000256" key="3">
    <source>
        <dbReference type="ARBA" id="ARBA00022630"/>
    </source>
</evidence>
<dbReference type="PANTHER" id="PTHR43429:SF1">
    <property type="entry name" value="NAD(P)H SULFUR OXIDOREDUCTASE (COA-DEPENDENT)"/>
    <property type="match status" value="1"/>
</dbReference>